<protein>
    <submittedName>
        <fullName evidence="1">Uncharacterized protein</fullName>
    </submittedName>
</protein>
<gene>
    <name evidence="1" type="ORF">JMJ35_007212</name>
</gene>
<dbReference type="EMBL" id="JAFEKC020000015">
    <property type="protein sequence ID" value="KAK0510780.1"/>
    <property type="molecule type" value="Genomic_DNA"/>
</dbReference>
<evidence type="ECO:0000313" key="2">
    <source>
        <dbReference type="Proteomes" id="UP001166286"/>
    </source>
</evidence>
<reference evidence="1" key="1">
    <citation type="submission" date="2023-03" db="EMBL/GenBank/DDBJ databases">
        <title>Complete genome of Cladonia borealis.</title>
        <authorList>
            <person name="Park H."/>
        </authorList>
    </citation>
    <scope>NUCLEOTIDE SEQUENCE</scope>
    <source>
        <strain evidence="1">ANT050790</strain>
    </source>
</reference>
<sequence>MGWQRGHLKHGYEGASYKFAFGDSTSAAVYQPYHSFRSYSYDLPLAFVTEALETGRLEPPRLFSHFEDCTIPVLAAVKIPEYFRSLIALSTAREIYDDLSQADVDISVVSRPIARARWVSTSLSLHMSHITRNVSLACVSMFDTGYLDLAMEDLEDVLAISSGNAIYASEILLCEPTYPPKEHALRHLIGNVGKPGLALLLSPRDTILREPDFKTWQLVNHDKFEGAFEDSFASTSLHLSLVGYEQAFNVQHHGGRDKEAFYLEAVISAHEKGAWVADLNFLDLFRNVYQAKGSLPLRSPLRFLPPTCKHEPVEESDTTAFPLLSSIDNWYEYLDRPSNAAIIRARGNWIARSAFAAIRLPEQEKLIIGSERICWACVKELMTSQGLLTGRQLFLC</sequence>
<accession>A0AA39V7R0</accession>
<organism evidence="1 2">
    <name type="scientific">Cladonia borealis</name>
    <dbReference type="NCBI Taxonomy" id="184061"/>
    <lineage>
        <taxon>Eukaryota</taxon>
        <taxon>Fungi</taxon>
        <taxon>Dikarya</taxon>
        <taxon>Ascomycota</taxon>
        <taxon>Pezizomycotina</taxon>
        <taxon>Lecanoromycetes</taxon>
        <taxon>OSLEUM clade</taxon>
        <taxon>Lecanoromycetidae</taxon>
        <taxon>Lecanorales</taxon>
        <taxon>Lecanorineae</taxon>
        <taxon>Cladoniaceae</taxon>
        <taxon>Cladonia</taxon>
    </lineage>
</organism>
<evidence type="ECO:0000313" key="1">
    <source>
        <dbReference type="EMBL" id="KAK0510780.1"/>
    </source>
</evidence>
<comment type="caution">
    <text evidence="1">The sequence shown here is derived from an EMBL/GenBank/DDBJ whole genome shotgun (WGS) entry which is preliminary data.</text>
</comment>
<proteinExistence type="predicted"/>
<name>A0AA39V7R0_9LECA</name>
<keyword evidence="2" id="KW-1185">Reference proteome</keyword>
<dbReference type="AlphaFoldDB" id="A0AA39V7R0"/>
<dbReference type="Proteomes" id="UP001166286">
    <property type="component" value="Unassembled WGS sequence"/>
</dbReference>